<dbReference type="Gene3D" id="3.30.450.30">
    <property type="entry name" value="Dynein light chain 2a, cytoplasmic"/>
    <property type="match status" value="1"/>
</dbReference>
<evidence type="ECO:0000256" key="1">
    <source>
        <dbReference type="SAM" id="MobiDB-lite"/>
    </source>
</evidence>
<accession>A0AAD4Q5W1</accession>
<dbReference type="Proteomes" id="UP001201262">
    <property type="component" value="Unassembled WGS sequence"/>
</dbReference>
<comment type="caution">
    <text evidence="2">The sequence shown here is derived from an EMBL/GenBank/DDBJ whole genome shotgun (WGS) entry which is preliminary data.</text>
</comment>
<dbReference type="AlphaFoldDB" id="A0AAD4Q5W1"/>
<dbReference type="RefSeq" id="XP_046077604.1">
    <property type="nucleotide sequence ID" value="XM_046210409.1"/>
</dbReference>
<evidence type="ECO:0000313" key="2">
    <source>
        <dbReference type="EMBL" id="KAH8704983.1"/>
    </source>
</evidence>
<name>A0AAD4Q5W1_9EURO</name>
<organism evidence="2 3">
    <name type="scientific">Talaromyces proteolyticus</name>
    <dbReference type="NCBI Taxonomy" id="1131652"/>
    <lineage>
        <taxon>Eukaryota</taxon>
        <taxon>Fungi</taxon>
        <taxon>Dikarya</taxon>
        <taxon>Ascomycota</taxon>
        <taxon>Pezizomycotina</taxon>
        <taxon>Eurotiomycetes</taxon>
        <taxon>Eurotiomycetidae</taxon>
        <taxon>Eurotiales</taxon>
        <taxon>Trichocomaceae</taxon>
        <taxon>Talaromyces</taxon>
        <taxon>Talaromyces sect. Bacilispori</taxon>
    </lineage>
</organism>
<sequence>METLQPGLLPSEHKHDETVFIPYWARSTVQYAQSLLEYSPEPIEYIFDEDSWDNCFFFPEDCTRAPPAYLATAYETDTDAHTISVSDVDSCSEDMTPALPDIRMLDSEALGDLLEDNLSPPEITSILIFATNGAIFAYASDLPIRRLRSLSATYGAAYTSFAKTSASGNLTGVNPASHPSSFVTAPSLSLGDVGSIVFEQDNRVAIVTKIGDKVALAVVGPSKLEDPETVDNVASSIASGTEDPTEAVEPTEAAEAGPTESSAASKQSRAVESEGDTDKLLAAQYEIDRSNDLARLAGLNLNASPEILLALESKSAALGRFLGQKLKDLHSPEDF</sequence>
<feature type="compositionally biased region" description="Low complexity" evidence="1">
    <location>
        <begin position="247"/>
        <end position="265"/>
    </location>
</feature>
<dbReference type="EMBL" id="JAJTJA010000001">
    <property type="protein sequence ID" value="KAH8704983.1"/>
    <property type="molecule type" value="Genomic_DNA"/>
</dbReference>
<protein>
    <submittedName>
        <fullName evidence="2">Uncharacterized protein</fullName>
    </submittedName>
</protein>
<reference evidence="2" key="1">
    <citation type="submission" date="2021-12" db="EMBL/GenBank/DDBJ databases">
        <title>Convergent genome expansion in fungi linked to evolution of root-endophyte symbiosis.</title>
        <authorList>
            <consortium name="DOE Joint Genome Institute"/>
            <person name="Ke Y.-H."/>
            <person name="Bonito G."/>
            <person name="Liao H.-L."/>
            <person name="Looney B."/>
            <person name="Rojas-Flechas A."/>
            <person name="Nash J."/>
            <person name="Hameed K."/>
            <person name="Schadt C."/>
            <person name="Martin F."/>
            <person name="Crous P.W."/>
            <person name="Miettinen O."/>
            <person name="Magnuson J.K."/>
            <person name="Labbe J."/>
            <person name="Jacobson D."/>
            <person name="Doktycz M.J."/>
            <person name="Veneault-Fourrey C."/>
            <person name="Kuo A."/>
            <person name="Mondo S."/>
            <person name="Calhoun S."/>
            <person name="Riley R."/>
            <person name="Ohm R."/>
            <person name="LaButti K."/>
            <person name="Andreopoulos B."/>
            <person name="Pangilinan J."/>
            <person name="Nolan M."/>
            <person name="Tritt A."/>
            <person name="Clum A."/>
            <person name="Lipzen A."/>
            <person name="Daum C."/>
            <person name="Barry K."/>
            <person name="Grigoriev I.V."/>
            <person name="Vilgalys R."/>
        </authorList>
    </citation>
    <scope>NUCLEOTIDE SEQUENCE</scope>
    <source>
        <strain evidence="2">PMI_201</strain>
    </source>
</reference>
<evidence type="ECO:0000313" key="3">
    <source>
        <dbReference type="Proteomes" id="UP001201262"/>
    </source>
</evidence>
<feature type="region of interest" description="Disordered" evidence="1">
    <location>
        <begin position="237"/>
        <end position="275"/>
    </location>
</feature>
<gene>
    <name evidence="2" type="ORF">BGW36DRAFT_286387</name>
</gene>
<proteinExistence type="predicted"/>
<keyword evidence="3" id="KW-1185">Reference proteome</keyword>
<dbReference type="GeneID" id="70240696"/>